<keyword evidence="4" id="KW-0812">Transmembrane</keyword>
<dbReference type="GO" id="GO:0016705">
    <property type="term" value="F:oxidoreductase activity, acting on paired donors, with incorporation or reduction of molecular oxygen"/>
    <property type="evidence" value="ECO:0007669"/>
    <property type="project" value="InterPro"/>
</dbReference>
<comment type="caution">
    <text evidence="14">The sequence shown here is derived from an EMBL/GenBank/DDBJ whole genome shotgun (WGS) entry which is preliminary data.</text>
</comment>
<dbReference type="Pfam" id="PF00067">
    <property type="entry name" value="p450"/>
    <property type="match status" value="1"/>
</dbReference>
<dbReference type="GO" id="GO:0004497">
    <property type="term" value="F:monooxygenase activity"/>
    <property type="evidence" value="ECO:0007669"/>
    <property type="project" value="UniProtKB-KW"/>
</dbReference>
<evidence type="ECO:0000256" key="12">
    <source>
        <dbReference type="SAM" id="Coils"/>
    </source>
</evidence>
<sequence>MRRESPINVDRRHEEEFPLWFRNRDDVMPAGGKRLRCDSSVRAESSPGTLAVSGPSLRDRNELPSPDTASPVGTQSSCASTSGIRHVRGSTRGIALLKARTGGKLTVHIPDGHYDRAEDRFTVTSTMNTAYRTHRNRMFQHYSVFNSKEEALEHPYPDMNKEEWTRVCDLFASEEFQRRSAINKENRAKLKIVHTSGARSFQRTRALLKNPESDEISAALLYKKTHTNKDGMWTSEDAQENFLEEARLQIEEMRARQLEYEALLVKRSDMEQTMREHLQMMEEQQRKKDEELMQMMAEQQRKKDKEHRKMMEEQQRTLVEQQERRMQLMAEQMREQLVEQIRQLQSRSTPKRKFGRSCALSHLLNNPQTLKKAQEELDPQVDRERHEVKESDLKNLVYLQAVVKETMRLYPSAPLLIPHESGEDCTIAGYHVPAGTRLFVNVSKIHRDPNVWSDPNEFRPERFLTTSQKNVDFGGQSFEYLPFGSGRRVCPRISLALHVMHLTLANLLHAFEITTPFDEPVDMAVGLGPTNLKATPLEVHLSPRLPAGVFASLG</sequence>
<dbReference type="OrthoDB" id="2789670at2759"/>
<dbReference type="InterPro" id="IPR036396">
    <property type="entry name" value="Cyt_P450_sf"/>
</dbReference>
<dbReference type="GO" id="GO:0016020">
    <property type="term" value="C:membrane"/>
    <property type="evidence" value="ECO:0007669"/>
    <property type="project" value="UniProtKB-SubCell"/>
</dbReference>
<proteinExistence type="predicted"/>
<dbReference type="InterPro" id="IPR001128">
    <property type="entry name" value="Cyt_P450"/>
</dbReference>
<dbReference type="PANTHER" id="PTHR47947">
    <property type="entry name" value="CYTOCHROME P450 82C3-RELATED"/>
    <property type="match status" value="1"/>
</dbReference>
<evidence type="ECO:0000256" key="10">
    <source>
        <dbReference type="ARBA" id="ARBA00023136"/>
    </source>
</evidence>
<dbReference type="InterPro" id="IPR004252">
    <property type="entry name" value="Probable_transposase_24"/>
</dbReference>
<evidence type="ECO:0000256" key="7">
    <source>
        <dbReference type="ARBA" id="ARBA00023002"/>
    </source>
</evidence>
<keyword evidence="8 11" id="KW-0408">Iron</keyword>
<dbReference type="GO" id="GO:0020037">
    <property type="term" value="F:heme binding"/>
    <property type="evidence" value="ECO:0007669"/>
    <property type="project" value="InterPro"/>
</dbReference>
<evidence type="ECO:0000256" key="3">
    <source>
        <dbReference type="ARBA" id="ARBA00022617"/>
    </source>
</evidence>
<protein>
    <submittedName>
        <fullName evidence="14">Cytochrome P450 82C4</fullName>
    </submittedName>
</protein>
<reference evidence="14 15" key="1">
    <citation type="journal article" date="2019" name="Plant Biotechnol. J.">
        <title>The red bayberry genome and genetic basis of sex determination.</title>
        <authorList>
            <person name="Jia H.M."/>
            <person name="Jia H.J."/>
            <person name="Cai Q.L."/>
            <person name="Wang Y."/>
            <person name="Zhao H.B."/>
            <person name="Yang W.F."/>
            <person name="Wang G.Y."/>
            <person name="Li Y.H."/>
            <person name="Zhan D.L."/>
            <person name="Shen Y.T."/>
            <person name="Niu Q.F."/>
            <person name="Chang L."/>
            <person name="Qiu J."/>
            <person name="Zhao L."/>
            <person name="Xie H.B."/>
            <person name="Fu W.Y."/>
            <person name="Jin J."/>
            <person name="Li X.W."/>
            <person name="Jiao Y."/>
            <person name="Zhou C.C."/>
            <person name="Tu T."/>
            <person name="Chai C.Y."/>
            <person name="Gao J.L."/>
            <person name="Fan L.J."/>
            <person name="van de Weg E."/>
            <person name="Wang J.Y."/>
            <person name="Gao Z.S."/>
        </authorList>
    </citation>
    <scope>NUCLEOTIDE SEQUENCE [LARGE SCALE GENOMIC DNA]</scope>
    <source>
        <tissue evidence="14">Leaves</tissue>
    </source>
</reference>
<evidence type="ECO:0000256" key="5">
    <source>
        <dbReference type="ARBA" id="ARBA00022723"/>
    </source>
</evidence>
<keyword evidence="10" id="KW-0472">Membrane</keyword>
<evidence type="ECO:0000256" key="13">
    <source>
        <dbReference type="SAM" id="MobiDB-lite"/>
    </source>
</evidence>
<dbReference type="InterPro" id="IPR002401">
    <property type="entry name" value="Cyt_P450_E_grp-I"/>
</dbReference>
<accession>A0A6A1W5L9</accession>
<evidence type="ECO:0000256" key="11">
    <source>
        <dbReference type="PIRSR" id="PIRSR602401-1"/>
    </source>
</evidence>
<comment type="cofactor">
    <cofactor evidence="1 11">
        <name>heme</name>
        <dbReference type="ChEBI" id="CHEBI:30413"/>
    </cofactor>
</comment>
<keyword evidence="15" id="KW-1185">Reference proteome</keyword>
<organism evidence="14 15">
    <name type="scientific">Morella rubra</name>
    <name type="common">Chinese bayberry</name>
    <dbReference type="NCBI Taxonomy" id="262757"/>
    <lineage>
        <taxon>Eukaryota</taxon>
        <taxon>Viridiplantae</taxon>
        <taxon>Streptophyta</taxon>
        <taxon>Embryophyta</taxon>
        <taxon>Tracheophyta</taxon>
        <taxon>Spermatophyta</taxon>
        <taxon>Magnoliopsida</taxon>
        <taxon>eudicotyledons</taxon>
        <taxon>Gunneridae</taxon>
        <taxon>Pentapetalae</taxon>
        <taxon>rosids</taxon>
        <taxon>fabids</taxon>
        <taxon>Fagales</taxon>
        <taxon>Myricaceae</taxon>
        <taxon>Morella</taxon>
    </lineage>
</organism>
<keyword evidence="3 11" id="KW-0349">Heme</keyword>
<dbReference type="PRINTS" id="PR00463">
    <property type="entry name" value="EP450I"/>
</dbReference>
<gene>
    <name evidence="14" type="ORF">CJ030_MR3G015754</name>
</gene>
<evidence type="ECO:0000256" key="4">
    <source>
        <dbReference type="ARBA" id="ARBA00022692"/>
    </source>
</evidence>
<comment type="subcellular location">
    <subcellularLocation>
        <location evidence="2">Membrane</location>
    </subcellularLocation>
</comment>
<evidence type="ECO:0000256" key="9">
    <source>
        <dbReference type="ARBA" id="ARBA00023033"/>
    </source>
</evidence>
<name>A0A6A1W5L9_9ROSI</name>
<keyword evidence="5 11" id="KW-0479">Metal-binding</keyword>
<dbReference type="SUPFAM" id="SSF48264">
    <property type="entry name" value="Cytochrome P450"/>
    <property type="match status" value="1"/>
</dbReference>
<feature type="region of interest" description="Disordered" evidence="13">
    <location>
        <begin position="38"/>
        <end position="85"/>
    </location>
</feature>
<dbReference type="Pfam" id="PF03004">
    <property type="entry name" value="Transposase_24"/>
    <property type="match status" value="1"/>
</dbReference>
<dbReference type="InterPro" id="IPR050651">
    <property type="entry name" value="Plant_Cytochrome_P450_Monoox"/>
</dbReference>
<dbReference type="AlphaFoldDB" id="A0A6A1W5L9"/>
<dbReference type="Gene3D" id="1.10.630.10">
    <property type="entry name" value="Cytochrome P450"/>
    <property type="match status" value="1"/>
</dbReference>
<dbReference type="Proteomes" id="UP000516437">
    <property type="component" value="Chromosome 3"/>
</dbReference>
<feature type="binding site" description="axial binding residue" evidence="11">
    <location>
        <position position="490"/>
    </location>
    <ligand>
        <name>heme</name>
        <dbReference type="ChEBI" id="CHEBI:30413"/>
    </ligand>
    <ligandPart>
        <name>Fe</name>
        <dbReference type="ChEBI" id="CHEBI:18248"/>
    </ligandPart>
</feature>
<keyword evidence="12" id="KW-0175">Coiled coil</keyword>
<keyword evidence="9" id="KW-0503">Monooxygenase</keyword>
<dbReference type="PANTHER" id="PTHR47947:SF26">
    <property type="entry name" value="CYTOCHROME P450"/>
    <property type="match status" value="1"/>
</dbReference>
<evidence type="ECO:0000256" key="2">
    <source>
        <dbReference type="ARBA" id="ARBA00004370"/>
    </source>
</evidence>
<keyword evidence="6" id="KW-1133">Transmembrane helix</keyword>
<evidence type="ECO:0000313" key="15">
    <source>
        <dbReference type="Proteomes" id="UP000516437"/>
    </source>
</evidence>
<feature type="coiled-coil region" evidence="12">
    <location>
        <begin position="236"/>
        <end position="347"/>
    </location>
</feature>
<feature type="compositionally biased region" description="Polar residues" evidence="13">
    <location>
        <begin position="67"/>
        <end position="83"/>
    </location>
</feature>
<dbReference type="GO" id="GO:0005506">
    <property type="term" value="F:iron ion binding"/>
    <property type="evidence" value="ECO:0007669"/>
    <property type="project" value="InterPro"/>
</dbReference>
<keyword evidence="7" id="KW-0560">Oxidoreductase</keyword>
<dbReference type="EMBL" id="RXIC02000021">
    <property type="protein sequence ID" value="KAB1220501.1"/>
    <property type="molecule type" value="Genomic_DNA"/>
</dbReference>
<evidence type="ECO:0000256" key="8">
    <source>
        <dbReference type="ARBA" id="ARBA00023004"/>
    </source>
</evidence>
<dbReference type="PRINTS" id="PR00385">
    <property type="entry name" value="P450"/>
</dbReference>
<evidence type="ECO:0000256" key="6">
    <source>
        <dbReference type="ARBA" id="ARBA00022989"/>
    </source>
</evidence>
<evidence type="ECO:0000313" key="14">
    <source>
        <dbReference type="EMBL" id="KAB1220501.1"/>
    </source>
</evidence>
<evidence type="ECO:0000256" key="1">
    <source>
        <dbReference type="ARBA" id="ARBA00001971"/>
    </source>
</evidence>